<name>A0A1G7C637_9ACTN</name>
<feature type="chain" id="PRO_5039604467" evidence="3">
    <location>
        <begin position="25"/>
        <end position="305"/>
    </location>
</feature>
<accession>A0A1G7C637</accession>
<proteinExistence type="inferred from homology"/>
<dbReference type="EMBL" id="FMZM01000022">
    <property type="protein sequence ID" value="SDE34771.1"/>
    <property type="molecule type" value="Genomic_DNA"/>
</dbReference>
<gene>
    <name evidence="4" type="ORF">SAMN05421872_1225</name>
</gene>
<dbReference type="PANTHER" id="PTHR35841:SF1">
    <property type="entry name" value="PHOSPHONATES-BINDING PERIPLASMIC PROTEIN"/>
    <property type="match status" value="1"/>
</dbReference>
<dbReference type="SUPFAM" id="SSF53850">
    <property type="entry name" value="Periplasmic binding protein-like II"/>
    <property type="match status" value="1"/>
</dbReference>
<reference evidence="4 5" key="1">
    <citation type="submission" date="2016-10" db="EMBL/GenBank/DDBJ databases">
        <authorList>
            <person name="de Groot N.N."/>
        </authorList>
    </citation>
    <scope>NUCLEOTIDE SEQUENCE [LARGE SCALE GENOMIC DNA]</scope>
    <source>
        <strain evidence="4 5">CGMCC 4.6858</strain>
    </source>
</reference>
<evidence type="ECO:0000313" key="4">
    <source>
        <dbReference type="EMBL" id="SDE34771.1"/>
    </source>
</evidence>
<evidence type="ECO:0000256" key="2">
    <source>
        <dbReference type="ARBA" id="ARBA00022729"/>
    </source>
</evidence>
<keyword evidence="5" id="KW-1185">Reference proteome</keyword>
<dbReference type="PROSITE" id="PS51257">
    <property type="entry name" value="PROKAR_LIPOPROTEIN"/>
    <property type="match status" value="1"/>
</dbReference>
<dbReference type="RefSeq" id="WP_090861081.1">
    <property type="nucleotide sequence ID" value="NZ_FMZM01000022.1"/>
</dbReference>
<dbReference type="OrthoDB" id="9764656at2"/>
<protein>
    <submittedName>
        <fullName evidence="4">Phosphonate transport system substrate-binding protein</fullName>
    </submittedName>
</protein>
<dbReference type="GO" id="GO:0043190">
    <property type="term" value="C:ATP-binding cassette (ABC) transporter complex"/>
    <property type="evidence" value="ECO:0007669"/>
    <property type="project" value="InterPro"/>
</dbReference>
<dbReference type="PANTHER" id="PTHR35841">
    <property type="entry name" value="PHOSPHONATES-BINDING PERIPLASMIC PROTEIN"/>
    <property type="match status" value="1"/>
</dbReference>
<feature type="signal peptide" evidence="3">
    <location>
        <begin position="1"/>
        <end position="24"/>
    </location>
</feature>
<organism evidence="4 5">
    <name type="scientific">Nocardioides lianchengensis</name>
    <dbReference type="NCBI Taxonomy" id="1045774"/>
    <lineage>
        <taxon>Bacteria</taxon>
        <taxon>Bacillati</taxon>
        <taxon>Actinomycetota</taxon>
        <taxon>Actinomycetes</taxon>
        <taxon>Propionibacteriales</taxon>
        <taxon>Nocardioidaceae</taxon>
        <taxon>Nocardioides</taxon>
    </lineage>
</organism>
<dbReference type="InterPro" id="IPR005770">
    <property type="entry name" value="PhnD"/>
</dbReference>
<dbReference type="Gene3D" id="3.40.190.10">
    <property type="entry name" value="Periplasmic binding protein-like II"/>
    <property type="match status" value="2"/>
</dbReference>
<dbReference type="STRING" id="1045774.SAMN05421872_1225"/>
<evidence type="ECO:0000256" key="1">
    <source>
        <dbReference type="ARBA" id="ARBA00007162"/>
    </source>
</evidence>
<sequence>MKTTTHRTGLALAALATTVSLLTAGCGGSSSAEKSATCPGGQVRFGVEPYEDPEKLTPAYEAVAGALEKALDCPVEVTIVEDYSAEVLAMANDQLELGQFGPLGYVFASDKADAEAIASFGTADGEVSTYTAGIWVPKGSDLAEVGALAGHSLALGSVGSTSGDALPREALAEADVAEDDVEIEYAGGHPEALLALTNGKVDAAQINSQTLATAVAEGTFNPDEYTQIWTSEPIPNDPITIRGDLPDEFKDAVTDALLNLPPETVGEVGQYLDVTPPGPMVAVTDDTYEPLFTLASTLGLTEDDV</sequence>
<dbReference type="Pfam" id="PF12974">
    <property type="entry name" value="Phosphonate-bd"/>
    <property type="match status" value="1"/>
</dbReference>
<dbReference type="Proteomes" id="UP000199034">
    <property type="component" value="Unassembled WGS sequence"/>
</dbReference>
<evidence type="ECO:0000313" key="5">
    <source>
        <dbReference type="Proteomes" id="UP000199034"/>
    </source>
</evidence>
<dbReference type="GO" id="GO:0055085">
    <property type="term" value="P:transmembrane transport"/>
    <property type="evidence" value="ECO:0007669"/>
    <property type="project" value="InterPro"/>
</dbReference>
<comment type="similarity">
    <text evidence="1">Belongs to the phosphate/phosphite/phosphonate binding protein family.</text>
</comment>
<dbReference type="AlphaFoldDB" id="A0A1G7C637"/>
<dbReference type="NCBIfam" id="TIGR01098">
    <property type="entry name" value="3A0109s03R"/>
    <property type="match status" value="1"/>
</dbReference>
<keyword evidence="2 3" id="KW-0732">Signal</keyword>
<evidence type="ECO:0000256" key="3">
    <source>
        <dbReference type="SAM" id="SignalP"/>
    </source>
</evidence>
<dbReference type="CDD" id="cd01071">
    <property type="entry name" value="PBP2_PhnD_like"/>
    <property type="match status" value="1"/>
</dbReference>